<evidence type="ECO:0000256" key="8">
    <source>
        <dbReference type="SAM" id="Phobius"/>
    </source>
</evidence>
<dbReference type="PANTHER" id="PTHR24305">
    <property type="entry name" value="CYTOCHROME P450"/>
    <property type="match status" value="1"/>
</dbReference>
<keyword evidence="5" id="KW-0560">Oxidoreductase</keyword>
<dbReference type="Proteomes" id="UP000193218">
    <property type="component" value="Unassembled WGS sequence"/>
</dbReference>
<evidence type="ECO:0000256" key="2">
    <source>
        <dbReference type="ARBA" id="ARBA00005179"/>
    </source>
</evidence>
<feature type="transmembrane region" description="Helical" evidence="8">
    <location>
        <begin position="14"/>
        <end position="36"/>
    </location>
</feature>
<keyword evidence="10" id="KW-1185">Reference proteome</keyword>
<dbReference type="RefSeq" id="XP_021868773.1">
    <property type="nucleotide sequence ID" value="XM_022012040.1"/>
</dbReference>
<dbReference type="InterPro" id="IPR001128">
    <property type="entry name" value="Cyt_P450"/>
</dbReference>
<evidence type="ECO:0000256" key="4">
    <source>
        <dbReference type="ARBA" id="ARBA00022617"/>
    </source>
</evidence>
<dbReference type="GO" id="GO:0016705">
    <property type="term" value="F:oxidoreductase activity, acting on paired donors, with incorporation or reduction of molecular oxygen"/>
    <property type="evidence" value="ECO:0007669"/>
    <property type="project" value="InterPro"/>
</dbReference>
<evidence type="ECO:0000256" key="3">
    <source>
        <dbReference type="ARBA" id="ARBA00010617"/>
    </source>
</evidence>
<dbReference type="Pfam" id="PF00067">
    <property type="entry name" value="p450"/>
    <property type="match status" value="1"/>
</dbReference>
<dbReference type="InterPro" id="IPR050121">
    <property type="entry name" value="Cytochrome_P450_monoxygenase"/>
</dbReference>
<sequence>MSAFGLYRSSFGELFPVIAALDIAVAGLLLGVAWILRARVLTPYNHLPCERCNFHPSFTRTDHSSAPPGLSLKHDHSSLSLGKPYGSTWREWFKTYGSTMLIRVAPYYRPVILTKDPSFIRHVFANINDFEGSPRFSKAFKLMGLNGALPGVHGERRQRIRAVYGRSASLAAMRAKFPQMLKVANKVKQEISQASEVVNGQPFNPAPHVIAFQMGILSKIVFGFTDEEIVNGKPKEFQDILAEYLKSRQSLRWWDLHTHRILPSGRWRKHQHNRRCIANFGKRVLREKQAKITGAFGHDLKVEEIDEMGDDIITSWCRYNMANDIPENQKISDEDLVDNVPLAIIATMDVSRLIDTEILHRLAISPDIQARLRDELSALPDEPSLEDLSKVKYLEAFIEEIVRINNPYTTIERTCTRTSVVPLRDPIQMSNGKTVDSITVHAGTDVSVAVYQVAQDESLYGSDPEAFRPERHLGGSCEKVDGGVALHAAWGSSVGFSGGGRGCPVYQFPLAFMRAFIFVMVRSFEISEPKDQNVEVWTHTVADIRQWKINGKVATYIPTIFTPIIQDE</sequence>
<dbReference type="STRING" id="4999.A0A1Y1U903"/>
<dbReference type="Gene3D" id="1.10.630.10">
    <property type="entry name" value="Cytochrome P450"/>
    <property type="match status" value="1"/>
</dbReference>
<dbReference type="GO" id="GO:0020037">
    <property type="term" value="F:heme binding"/>
    <property type="evidence" value="ECO:0007669"/>
    <property type="project" value="InterPro"/>
</dbReference>
<comment type="caution">
    <text evidence="9">The sequence shown here is derived from an EMBL/GenBank/DDBJ whole genome shotgun (WGS) entry which is preliminary data.</text>
</comment>
<evidence type="ECO:0000256" key="1">
    <source>
        <dbReference type="ARBA" id="ARBA00001971"/>
    </source>
</evidence>
<comment type="pathway">
    <text evidence="2">Secondary metabolite biosynthesis.</text>
</comment>
<dbReference type="InterPro" id="IPR036396">
    <property type="entry name" value="Cyt_P450_sf"/>
</dbReference>
<accession>A0A1Y1U903</accession>
<keyword evidence="6" id="KW-0408">Iron</keyword>
<organism evidence="9 10">
    <name type="scientific">Kockovaella imperatae</name>
    <dbReference type="NCBI Taxonomy" id="4999"/>
    <lineage>
        <taxon>Eukaryota</taxon>
        <taxon>Fungi</taxon>
        <taxon>Dikarya</taxon>
        <taxon>Basidiomycota</taxon>
        <taxon>Agaricomycotina</taxon>
        <taxon>Tremellomycetes</taxon>
        <taxon>Tremellales</taxon>
        <taxon>Cuniculitremaceae</taxon>
        <taxon>Kockovaella</taxon>
    </lineage>
</organism>
<dbReference type="GO" id="GO:0005506">
    <property type="term" value="F:iron ion binding"/>
    <property type="evidence" value="ECO:0007669"/>
    <property type="project" value="InterPro"/>
</dbReference>
<keyword evidence="8" id="KW-1133">Transmembrane helix</keyword>
<evidence type="ECO:0000256" key="7">
    <source>
        <dbReference type="ARBA" id="ARBA00023033"/>
    </source>
</evidence>
<keyword evidence="4" id="KW-0349">Heme</keyword>
<comment type="similarity">
    <text evidence="3">Belongs to the cytochrome P450 family.</text>
</comment>
<keyword evidence="7" id="KW-0503">Monooxygenase</keyword>
<dbReference type="GO" id="GO:0004497">
    <property type="term" value="F:monooxygenase activity"/>
    <property type="evidence" value="ECO:0007669"/>
    <property type="project" value="UniProtKB-KW"/>
</dbReference>
<dbReference type="EMBL" id="NBSH01000014">
    <property type="protein sequence ID" value="ORX34510.1"/>
    <property type="molecule type" value="Genomic_DNA"/>
</dbReference>
<name>A0A1Y1U903_9TREE</name>
<keyword evidence="8" id="KW-0812">Transmembrane</keyword>
<dbReference type="SUPFAM" id="SSF48264">
    <property type="entry name" value="Cytochrome P450"/>
    <property type="match status" value="1"/>
</dbReference>
<keyword evidence="8" id="KW-0472">Membrane</keyword>
<reference evidence="9 10" key="1">
    <citation type="submission" date="2017-03" db="EMBL/GenBank/DDBJ databases">
        <title>Widespread Adenine N6-methylation of Active Genes in Fungi.</title>
        <authorList>
            <consortium name="DOE Joint Genome Institute"/>
            <person name="Mondo S.J."/>
            <person name="Dannebaum R.O."/>
            <person name="Kuo R.C."/>
            <person name="Louie K.B."/>
            <person name="Bewick A.J."/>
            <person name="Labutti K."/>
            <person name="Haridas S."/>
            <person name="Kuo A."/>
            <person name="Salamov A."/>
            <person name="Ahrendt S.R."/>
            <person name="Lau R."/>
            <person name="Bowen B.P."/>
            <person name="Lipzen A."/>
            <person name="Sullivan W."/>
            <person name="Andreopoulos W.B."/>
            <person name="Clum A."/>
            <person name="Lindquist E."/>
            <person name="Daum C."/>
            <person name="Northen T.R."/>
            <person name="Ramamoorthy G."/>
            <person name="Schmitz R.J."/>
            <person name="Gryganskyi A."/>
            <person name="Culley D."/>
            <person name="Magnuson J."/>
            <person name="James T.Y."/>
            <person name="O'Malley M.A."/>
            <person name="Stajich J.E."/>
            <person name="Spatafora J.W."/>
            <person name="Visel A."/>
            <person name="Grigoriev I.V."/>
        </authorList>
    </citation>
    <scope>NUCLEOTIDE SEQUENCE [LARGE SCALE GENOMIC DNA]</scope>
    <source>
        <strain evidence="9 10">NRRL Y-17943</strain>
    </source>
</reference>
<proteinExistence type="inferred from homology"/>
<dbReference type="OrthoDB" id="1470350at2759"/>
<dbReference type="PANTHER" id="PTHR24305:SF166">
    <property type="entry name" value="CYTOCHROME P450 12A4, MITOCHONDRIAL-RELATED"/>
    <property type="match status" value="1"/>
</dbReference>
<comment type="cofactor">
    <cofactor evidence="1">
        <name>heme</name>
        <dbReference type="ChEBI" id="CHEBI:30413"/>
    </cofactor>
</comment>
<evidence type="ECO:0000256" key="6">
    <source>
        <dbReference type="ARBA" id="ARBA00023004"/>
    </source>
</evidence>
<evidence type="ECO:0000313" key="9">
    <source>
        <dbReference type="EMBL" id="ORX34510.1"/>
    </source>
</evidence>
<dbReference type="GeneID" id="33553848"/>
<evidence type="ECO:0000313" key="10">
    <source>
        <dbReference type="Proteomes" id="UP000193218"/>
    </source>
</evidence>
<dbReference type="AlphaFoldDB" id="A0A1Y1U903"/>
<gene>
    <name evidence="9" type="ORF">BD324DRAFT_155052</name>
</gene>
<dbReference type="InParanoid" id="A0A1Y1U903"/>
<keyword evidence="4" id="KW-0479">Metal-binding</keyword>
<evidence type="ECO:0000256" key="5">
    <source>
        <dbReference type="ARBA" id="ARBA00023002"/>
    </source>
</evidence>
<protein>
    <submittedName>
        <fullName evidence="9">Cytochrome P450</fullName>
    </submittedName>
</protein>